<gene>
    <name evidence="6" type="ORF">UW60_C0001G0058</name>
</gene>
<evidence type="ECO:0000256" key="2">
    <source>
        <dbReference type="ARBA" id="ARBA00022759"/>
    </source>
</evidence>
<dbReference type="Proteomes" id="UP000034826">
    <property type="component" value="Unassembled WGS sequence"/>
</dbReference>
<accession>A0A0G1J940</accession>
<dbReference type="SUPFAM" id="SSF50199">
    <property type="entry name" value="Staphylococcal nuclease"/>
    <property type="match status" value="1"/>
</dbReference>
<feature type="domain" description="TNase-like" evidence="5">
    <location>
        <begin position="52"/>
        <end position="180"/>
    </location>
</feature>
<dbReference type="InterPro" id="IPR035437">
    <property type="entry name" value="SNase_OB-fold_sf"/>
</dbReference>
<dbReference type="GO" id="GO:0004519">
    <property type="term" value="F:endonuclease activity"/>
    <property type="evidence" value="ECO:0007669"/>
    <property type="project" value="UniProtKB-KW"/>
</dbReference>
<keyword evidence="2" id="KW-0255">Endonuclease</keyword>
<protein>
    <submittedName>
        <fullName evidence="6">Nuclease-like protein</fullName>
    </submittedName>
</protein>
<keyword evidence="1" id="KW-0540">Nuclease</keyword>
<dbReference type="PROSITE" id="PS50830">
    <property type="entry name" value="TNASE_3"/>
    <property type="match status" value="1"/>
</dbReference>
<dbReference type="Gene3D" id="2.40.50.90">
    <property type="match status" value="1"/>
</dbReference>
<dbReference type="GO" id="GO:0016787">
    <property type="term" value="F:hydrolase activity"/>
    <property type="evidence" value="ECO:0007669"/>
    <property type="project" value="UniProtKB-KW"/>
</dbReference>
<dbReference type="Pfam" id="PF00565">
    <property type="entry name" value="SNase"/>
    <property type="match status" value="1"/>
</dbReference>
<reference evidence="6 7" key="1">
    <citation type="journal article" date="2015" name="Nature">
        <title>rRNA introns, odd ribosomes, and small enigmatic genomes across a large radiation of phyla.</title>
        <authorList>
            <person name="Brown C.T."/>
            <person name="Hug L.A."/>
            <person name="Thomas B.C."/>
            <person name="Sharon I."/>
            <person name="Castelle C.J."/>
            <person name="Singh A."/>
            <person name="Wilkins M.J."/>
            <person name="Williams K.H."/>
            <person name="Banfield J.F."/>
        </authorList>
    </citation>
    <scope>NUCLEOTIDE SEQUENCE [LARGE SCALE GENOMIC DNA]</scope>
</reference>
<feature type="transmembrane region" description="Helical" evidence="4">
    <location>
        <begin position="12"/>
        <end position="30"/>
    </location>
</feature>
<keyword evidence="4" id="KW-1133">Transmembrane helix</keyword>
<dbReference type="PATRIC" id="fig|1618564.3.peg.58"/>
<organism evidence="6 7">
    <name type="scientific">Candidatus Woesebacteria bacterium GW2011_GWA2_44_33</name>
    <dbReference type="NCBI Taxonomy" id="1618564"/>
    <lineage>
        <taxon>Bacteria</taxon>
        <taxon>Candidatus Woeseibacteriota</taxon>
    </lineage>
</organism>
<evidence type="ECO:0000256" key="1">
    <source>
        <dbReference type="ARBA" id="ARBA00022722"/>
    </source>
</evidence>
<keyword evidence="4" id="KW-0472">Membrane</keyword>
<sequence length="182" mass="20365">MVTAKPAKLSKIFLSASFLGTYIYLLFFFLNHTSTVTAPSNSNLTIETSHTVNSTEKVTRVIDGDTIEIEGGIKVRLIGIDTPEMKNKNRTIDCFATEAKQKVESLLNGKEVVLVKDVSETDKYGRLLRYVYLGDEMINDTLVKEGYAKISTFPPDVKFKDQFITSGRQAREAQVGLWQACK</sequence>
<evidence type="ECO:0000256" key="4">
    <source>
        <dbReference type="SAM" id="Phobius"/>
    </source>
</evidence>
<evidence type="ECO:0000313" key="6">
    <source>
        <dbReference type="EMBL" id="KKT67780.1"/>
    </source>
</evidence>
<dbReference type="EMBL" id="LCIY01000001">
    <property type="protein sequence ID" value="KKT67780.1"/>
    <property type="molecule type" value="Genomic_DNA"/>
</dbReference>
<proteinExistence type="predicted"/>
<comment type="caution">
    <text evidence="6">The sequence shown here is derived from an EMBL/GenBank/DDBJ whole genome shotgun (WGS) entry which is preliminary data.</text>
</comment>
<keyword evidence="3" id="KW-0378">Hydrolase</keyword>
<evidence type="ECO:0000256" key="3">
    <source>
        <dbReference type="ARBA" id="ARBA00022801"/>
    </source>
</evidence>
<dbReference type="AlphaFoldDB" id="A0A0G1J940"/>
<dbReference type="PANTHER" id="PTHR12302:SF3">
    <property type="entry name" value="SERINE_THREONINE-PROTEIN KINASE 31"/>
    <property type="match status" value="1"/>
</dbReference>
<dbReference type="PANTHER" id="PTHR12302">
    <property type="entry name" value="EBNA2 BINDING PROTEIN P100"/>
    <property type="match status" value="1"/>
</dbReference>
<evidence type="ECO:0000259" key="5">
    <source>
        <dbReference type="PROSITE" id="PS50830"/>
    </source>
</evidence>
<dbReference type="InterPro" id="IPR016071">
    <property type="entry name" value="Staphylococal_nuclease_OB-fold"/>
</dbReference>
<keyword evidence="4" id="KW-0812">Transmembrane</keyword>
<evidence type="ECO:0000313" key="7">
    <source>
        <dbReference type="Proteomes" id="UP000034826"/>
    </source>
</evidence>
<name>A0A0G1J940_9BACT</name>
<dbReference type="SMART" id="SM00318">
    <property type="entry name" value="SNc"/>
    <property type="match status" value="1"/>
</dbReference>